<comment type="caution">
    <text evidence="1">The sequence shown here is derived from an EMBL/GenBank/DDBJ whole genome shotgun (WGS) entry which is preliminary data.</text>
</comment>
<evidence type="ECO:0000313" key="2">
    <source>
        <dbReference type="Proteomes" id="UP000886998"/>
    </source>
</evidence>
<dbReference type="EMBL" id="BMAV01021068">
    <property type="protein sequence ID" value="GFY74989.1"/>
    <property type="molecule type" value="Genomic_DNA"/>
</dbReference>
<name>A0A8X7CJ47_9ARAC</name>
<proteinExistence type="predicted"/>
<protein>
    <recommendedName>
        <fullName evidence="3">Peptidase aspartic putative domain-containing protein</fullName>
    </recommendedName>
</protein>
<dbReference type="GO" id="GO:0071897">
    <property type="term" value="P:DNA biosynthetic process"/>
    <property type="evidence" value="ECO:0007669"/>
    <property type="project" value="UniProtKB-ARBA"/>
</dbReference>
<accession>A0A8X7CJ47</accession>
<sequence>MTKKISYANKPVAFYVCKKIAGLKTVRKKNFAIFAITNTIELFVTDLAKPVTKTNLNCQENNKNDSLIKSPHAIYLQTATTTVKSSTNEENLPVRILLDNGSMRTFILKEVSQELKLPIVRNETLSVYFFGVDEAQEKIYDVVKIRLENRDKPSLYIEIEVLVTDKISATNLPAPETNIPKVYKQLKSLQLADSYEYKENKIVILIGSDFHFQVVTGRIKRLDNKLVASETIFGWCIQGQGDFRNQLLSMEITIVKEKSISDQMREIWELENLGINVDSENKDSTVEEIMRKFEEGISCKDKRYKVKLPWKPEMKNALHNNKEVASRRFQTLKKSFINDPVYFSEYSKVLEDYRKENIIESVTEENEILSEDNCFYLPHRAVIREDKTTTRLRVVFDTSSHSKGQLSLNDCLHTGFNLLPDLFLLLIRFRTYSVVVTADIKQAFLQIEIHEEDRNYTRFLWTADPENSNSGEIPETRPSMTRVLFGVTSSPFLLNAIIKHHLKSMYLRKWRTNSPELFHNLKERNLEVDDSPDFYNQTLVPSKVLGVAWNPKEDYFYFDTQSLEKFLLKSKDTKRYILEIAGRIFDPIGYIGPYTIRIKCLIQKIWCLGLDWDEIVPDEIFKIFNDWCYDLKKLSNIRITRHYFSGALPKDIHNIELHLFSDASIKAYGTVAYLRVELNDGNIITSFVASKGKVTPLKTLSLPHLESTGALLSARLSEKIMKGLEFPVQRIFWTDSSIVFFWTKGSPDKFKVFIKNRIQEIHKCSNPSEWFHCPGKDNPNDLISRELSVAELENSDFWWQGPSWLREKKSSWPKPLETHKEVTYPETLEIRKTLAVNTVMKDTNQNINNFIKKYSSFTKLIRITAYCLRFLKNCRITQSDKKRIT</sequence>
<dbReference type="Pfam" id="PF05380">
    <property type="entry name" value="Peptidase_A17"/>
    <property type="match status" value="1"/>
</dbReference>
<dbReference type="InterPro" id="IPR043502">
    <property type="entry name" value="DNA/RNA_pol_sf"/>
</dbReference>
<dbReference type="InterPro" id="IPR008042">
    <property type="entry name" value="Retrotrans_Pao"/>
</dbReference>
<dbReference type="SUPFAM" id="SSF56672">
    <property type="entry name" value="DNA/RNA polymerases"/>
    <property type="match status" value="1"/>
</dbReference>
<dbReference type="PANTHER" id="PTHR47331:SF5">
    <property type="entry name" value="RIBONUCLEASE H"/>
    <property type="match status" value="1"/>
</dbReference>
<dbReference type="OrthoDB" id="6436778at2759"/>
<dbReference type="PANTHER" id="PTHR47331">
    <property type="entry name" value="PHD-TYPE DOMAIN-CONTAINING PROTEIN"/>
    <property type="match status" value="1"/>
</dbReference>
<dbReference type="Proteomes" id="UP000886998">
    <property type="component" value="Unassembled WGS sequence"/>
</dbReference>
<evidence type="ECO:0000313" key="1">
    <source>
        <dbReference type="EMBL" id="GFY74989.1"/>
    </source>
</evidence>
<dbReference type="AlphaFoldDB" id="A0A8X7CJ47"/>
<reference evidence="1" key="1">
    <citation type="submission" date="2020-08" db="EMBL/GenBank/DDBJ databases">
        <title>Multicomponent nature underlies the extraordinary mechanical properties of spider dragline silk.</title>
        <authorList>
            <person name="Kono N."/>
            <person name="Nakamura H."/>
            <person name="Mori M."/>
            <person name="Yoshida Y."/>
            <person name="Ohtoshi R."/>
            <person name="Malay A.D."/>
            <person name="Moran D.A.P."/>
            <person name="Tomita M."/>
            <person name="Numata K."/>
            <person name="Arakawa K."/>
        </authorList>
    </citation>
    <scope>NUCLEOTIDE SEQUENCE</scope>
</reference>
<organism evidence="1 2">
    <name type="scientific">Trichonephila inaurata madagascariensis</name>
    <dbReference type="NCBI Taxonomy" id="2747483"/>
    <lineage>
        <taxon>Eukaryota</taxon>
        <taxon>Metazoa</taxon>
        <taxon>Ecdysozoa</taxon>
        <taxon>Arthropoda</taxon>
        <taxon>Chelicerata</taxon>
        <taxon>Arachnida</taxon>
        <taxon>Araneae</taxon>
        <taxon>Araneomorphae</taxon>
        <taxon>Entelegynae</taxon>
        <taxon>Araneoidea</taxon>
        <taxon>Nephilidae</taxon>
        <taxon>Trichonephila</taxon>
        <taxon>Trichonephila inaurata</taxon>
    </lineage>
</organism>
<evidence type="ECO:0008006" key="3">
    <source>
        <dbReference type="Google" id="ProtNLM"/>
    </source>
</evidence>
<keyword evidence="2" id="KW-1185">Reference proteome</keyword>
<gene>
    <name evidence="1" type="primary">AVEN_48717_1</name>
    <name evidence="1" type="ORF">TNIN_447271</name>
</gene>